<dbReference type="KEGG" id="snq:CP978_06065"/>
<dbReference type="GO" id="GO:0004812">
    <property type="term" value="F:aminoacyl-tRNA ligase activity"/>
    <property type="evidence" value="ECO:0007669"/>
    <property type="project" value="UniProtKB-KW"/>
</dbReference>
<dbReference type="Gene3D" id="1.20.120.640">
    <property type="entry name" value="Anticodon-binding domain of a subclass of class I aminoacyl-tRNA synthetases"/>
    <property type="match status" value="1"/>
</dbReference>
<sequence length="227" mass="23823">MLRIVDARSGEPLDVRPGLIRVHAHVTGSGPSALRVLLVADVLARALELGGTPVSTVAALPAGLRARAGELGIRPPEPDAPGVGRVLHVLGAGSGAPEGVRVEVGPVTGPDDPTAPPSALRLALLARPRRQPVELGPAALTEAQDTLGRWRGAVAHWATRPSRAVPEPVREALRAAWEDDLDVPAVLEELRRVESAEDLPDGARFETYAYADRLLGLELTREIGAGT</sequence>
<dbReference type="AlphaFoldDB" id="A0A0B5DEH1"/>
<dbReference type="Proteomes" id="UP000325763">
    <property type="component" value="Chromosome"/>
</dbReference>
<evidence type="ECO:0000313" key="3">
    <source>
        <dbReference type="Proteomes" id="UP000031526"/>
    </source>
</evidence>
<keyword evidence="1" id="KW-0436">Ligase</keyword>
<dbReference type="EMBL" id="CP009313">
    <property type="protein sequence ID" value="AJE39575.1"/>
    <property type="molecule type" value="Genomic_DNA"/>
</dbReference>
<dbReference type="EMBL" id="CP023747">
    <property type="protein sequence ID" value="QEV43120.1"/>
    <property type="molecule type" value="Genomic_DNA"/>
</dbReference>
<reference evidence="2 4" key="3">
    <citation type="submission" date="2017-09" db="EMBL/GenBank/DDBJ databases">
        <title>Streptomyces genome completion.</title>
        <authorList>
            <person name="Lee N."/>
            <person name="Cho B.-K."/>
        </authorList>
    </citation>
    <scope>NUCLEOTIDE SEQUENCE [LARGE SCALE GENOMIC DNA]</scope>
    <source>
        <strain evidence="2 4">ATCC 14899</strain>
    </source>
</reference>
<organism evidence="1 3">
    <name type="scientific">Streptomyces nodosus</name>
    <dbReference type="NCBI Taxonomy" id="40318"/>
    <lineage>
        <taxon>Bacteria</taxon>
        <taxon>Bacillati</taxon>
        <taxon>Actinomycetota</taxon>
        <taxon>Actinomycetes</taxon>
        <taxon>Kitasatosporales</taxon>
        <taxon>Streptomycetaceae</taxon>
        <taxon>Streptomyces</taxon>
    </lineage>
</organism>
<dbReference type="RefSeq" id="WP_043448235.1">
    <property type="nucleotide sequence ID" value="NZ_CP009313.1"/>
</dbReference>
<evidence type="ECO:0000313" key="2">
    <source>
        <dbReference type="EMBL" id="QEV43120.1"/>
    </source>
</evidence>
<dbReference type="OrthoDB" id="4458334at2"/>
<evidence type="ECO:0000313" key="1">
    <source>
        <dbReference type="EMBL" id="AJE39575.1"/>
    </source>
</evidence>
<keyword evidence="3" id="KW-1185">Reference proteome</keyword>
<accession>A0A0B5DEH1</accession>
<dbReference type="STRING" id="40318.SNOD_05725"/>
<dbReference type="Proteomes" id="UP000031526">
    <property type="component" value="Chromosome"/>
</dbReference>
<proteinExistence type="predicted"/>
<gene>
    <name evidence="2" type="ORF">CP978_06065</name>
    <name evidence="1" type="ORF">SNOD_05725</name>
</gene>
<name>A0A0B5DEH1_9ACTN</name>
<reference evidence="3" key="1">
    <citation type="submission" date="2014-09" db="EMBL/GenBank/DDBJ databases">
        <title>Sequence of the Streptomyces nodosus genome.</title>
        <authorList>
            <person name="Sweeney P."/>
            <person name="Stephens N."/>
            <person name="Murphy C."/>
            <person name="Caffrey P."/>
        </authorList>
    </citation>
    <scope>NUCLEOTIDE SEQUENCE [LARGE SCALE GENOMIC DNA]</scope>
    <source>
        <strain evidence="3">ATCC 14899</strain>
    </source>
</reference>
<keyword evidence="1" id="KW-0030">Aminoacyl-tRNA synthetase</keyword>
<evidence type="ECO:0000313" key="4">
    <source>
        <dbReference type="Proteomes" id="UP000325763"/>
    </source>
</evidence>
<reference evidence="1 3" key="2">
    <citation type="journal article" date="2016" name="Appl. Microbiol. Biotechnol.">
        <title>Exploiting the genome sequence of Streptomyces nodosus for enhanced antibiotic production.</title>
        <authorList>
            <person name="Sweeney P."/>
            <person name="Murphy C.D."/>
            <person name="Caffrey P."/>
        </authorList>
    </citation>
    <scope>NUCLEOTIDE SEQUENCE [LARGE SCALE GENOMIC DNA]</scope>
    <source>
        <strain evidence="1 3">ATCC 14899</strain>
    </source>
</reference>
<dbReference type="HOGENOM" id="CLU_100610_0_0_11"/>
<protein>
    <submittedName>
        <fullName evidence="1">Cysteinyl-tRNA synthetase</fullName>
    </submittedName>
</protein>